<evidence type="ECO:0000259" key="2">
    <source>
        <dbReference type="Pfam" id="PF23189"/>
    </source>
</evidence>
<dbReference type="EMBL" id="AYSA01000344">
    <property type="protein sequence ID" value="ESZ93019.1"/>
    <property type="molecule type" value="Genomic_DNA"/>
</dbReference>
<gene>
    <name evidence="3" type="ORF">SBOR_6590</name>
</gene>
<organism evidence="3 4">
    <name type="scientific">Sclerotinia borealis (strain F-4128)</name>
    <dbReference type="NCBI Taxonomy" id="1432307"/>
    <lineage>
        <taxon>Eukaryota</taxon>
        <taxon>Fungi</taxon>
        <taxon>Dikarya</taxon>
        <taxon>Ascomycota</taxon>
        <taxon>Pezizomycotina</taxon>
        <taxon>Leotiomycetes</taxon>
        <taxon>Helotiales</taxon>
        <taxon>Sclerotiniaceae</taxon>
        <taxon>Sclerotinia</taxon>
    </lineage>
</organism>
<dbReference type="InterPro" id="IPR051353">
    <property type="entry name" value="Tobamovirus_resist_UPF0261"/>
</dbReference>
<dbReference type="PANTHER" id="PTHR31862">
    <property type="entry name" value="UPF0261 DOMAIN PROTEIN (AFU_ORTHOLOGUE AFUA_1G10120)"/>
    <property type="match status" value="1"/>
</dbReference>
<dbReference type="Proteomes" id="UP000019487">
    <property type="component" value="Unassembled WGS sequence"/>
</dbReference>
<dbReference type="PANTHER" id="PTHR31862:SF1">
    <property type="entry name" value="UPF0261 DOMAIN PROTEIN (AFU_ORTHOLOGUE AFUA_1G10120)"/>
    <property type="match status" value="1"/>
</dbReference>
<dbReference type="NCBIfam" id="NF002674">
    <property type="entry name" value="PRK02399.1-2"/>
    <property type="match status" value="1"/>
</dbReference>
<proteinExistence type="predicted"/>
<keyword evidence="4" id="KW-1185">Reference proteome</keyword>
<dbReference type="Pfam" id="PF06792">
    <property type="entry name" value="UPF0261"/>
    <property type="match status" value="1"/>
</dbReference>
<feature type="domain" description="UPF0261" evidence="2">
    <location>
        <begin position="199"/>
        <end position="421"/>
    </location>
</feature>
<sequence length="426" mass="46642">MSNPTILLLGTLNSKREEILYLRQQILTHSQPHTRILLADVGHKPTSDPAIDIPQSKILSHASTRISTNFPTLSRCEYIAHISNCATNLVRELFEKRSFHAVIGLGGSGGTSVCASIMRDALPIGFPKLIVSTMASGNTVPYVGETDIAMMYSVVDIAGTNSILKGILDNAAGAISGLAQAYWKRCKEEEESENNKPRKKGIGLTMFGITTPCVENVKEILGNHNKEEYEIYIFHATGAGGKAMERLIREKRILAVLDITTTEIADYICGGILSAGPSRLSAAAEMGIPQIISVGACDCVNFGPRESLPENFSERVLVQHNPDLTLMRTNADECAAIGRFIAAKLREKARRRECVKVCLPRRGTSLLTVEGGRFYDVEADRMLFESIKDGLHGTGIEVLEKDCAVNDEEFAYFLVDQLMHLISKIS</sequence>
<evidence type="ECO:0000313" key="3">
    <source>
        <dbReference type="EMBL" id="ESZ93019.1"/>
    </source>
</evidence>
<dbReference type="Gene3D" id="3.40.50.12020">
    <property type="entry name" value="Uncharacterised protein family UPF0261, NN domain"/>
    <property type="match status" value="1"/>
</dbReference>
<dbReference type="STRING" id="1432307.W9CDZ3"/>
<dbReference type="OrthoDB" id="10264588at2759"/>
<protein>
    <submittedName>
        <fullName evidence="3">Uncharacterized protein</fullName>
    </submittedName>
</protein>
<dbReference type="InterPro" id="IPR044122">
    <property type="entry name" value="UPF0261_N"/>
</dbReference>
<evidence type="ECO:0000259" key="1">
    <source>
        <dbReference type="Pfam" id="PF06792"/>
    </source>
</evidence>
<dbReference type="CDD" id="cd15488">
    <property type="entry name" value="Tm-1-like"/>
    <property type="match status" value="1"/>
</dbReference>
<accession>W9CDZ3</accession>
<dbReference type="HOGENOM" id="CLU_036813_1_0_1"/>
<dbReference type="InterPro" id="IPR056778">
    <property type="entry name" value="UPF0261_C"/>
</dbReference>
<dbReference type="InterPro" id="IPR008322">
    <property type="entry name" value="UPF0261"/>
</dbReference>
<evidence type="ECO:0000313" key="4">
    <source>
        <dbReference type="Proteomes" id="UP000019487"/>
    </source>
</evidence>
<name>W9CDZ3_SCLBF</name>
<dbReference type="PIRSF" id="PIRSF033271">
    <property type="entry name" value="UCP033271"/>
    <property type="match status" value="1"/>
</dbReference>
<dbReference type="Pfam" id="PF23189">
    <property type="entry name" value="UPF0261_C"/>
    <property type="match status" value="1"/>
</dbReference>
<reference evidence="3 4" key="1">
    <citation type="journal article" date="2014" name="Genome Announc.">
        <title>Draft genome sequence of Sclerotinia borealis, a psychrophilic plant pathogenic fungus.</title>
        <authorList>
            <person name="Mardanov A.V."/>
            <person name="Beletsky A.V."/>
            <person name="Kadnikov V.V."/>
            <person name="Ignatov A.N."/>
            <person name="Ravin N.V."/>
        </authorList>
    </citation>
    <scope>NUCLEOTIDE SEQUENCE [LARGE SCALE GENOMIC DNA]</scope>
    <source>
        <strain evidence="4">F-4157</strain>
    </source>
</reference>
<dbReference type="Gene3D" id="3.40.50.12030">
    <property type="entry name" value="Uncharacterised protein family UPF0261, NC domain"/>
    <property type="match status" value="1"/>
</dbReference>
<feature type="domain" description="UPF0261" evidence="1">
    <location>
        <begin position="4"/>
        <end position="182"/>
    </location>
</feature>
<comment type="caution">
    <text evidence="3">The sequence shown here is derived from an EMBL/GenBank/DDBJ whole genome shotgun (WGS) entry which is preliminary data.</text>
</comment>
<dbReference type="AlphaFoldDB" id="W9CDZ3"/>